<reference evidence="4 5" key="1">
    <citation type="submission" date="2019-11" db="EMBL/GenBank/DDBJ databases">
        <authorList>
            <person name="Jiang L.-Q."/>
        </authorList>
    </citation>
    <scope>NUCLEOTIDE SEQUENCE [LARGE SCALE GENOMIC DNA]</scope>
    <source>
        <strain evidence="4 5">YIM 132087</strain>
    </source>
</reference>
<keyword evidence="5" id="KW-1185">Reference proteome</keyword>
<dbReference type="InterPro" id="IPR000182">
    <property type="entry name" value="GNAT_dom"/>
</dbReference>
<evidence type="ECO:0000259" key="3">
    <source>
        <dbReference type="PROSITE" id="PS51186"/>
    </source>
</evidence>
<sequence>MIGEVMRAGLLDADVVARLQLDLWQQAYAELLPPAVLATPLETLFDRWTARIAGGGPVLVAMEGGTPVGLAALSALPVMGVGEIEVFGVLPRFARRGHGGRMLAEAATQLRDTGAHGGRWWAPEEDRTIERFLASAGWQPEGRRRVLDTGTGRFAEVAYSGGLDLVAV</sequence>
<dbReference type="InterPro" id="IPR050832">
    <property type="entry name" value="Bact_Acetyltransf"/>
</dbReference>
<proteinExistence type="predicted"/>
<organism evidence="4 5">
    <name type="scientific">Nakamurella alba</name>
    <dbReference type="NCBI Taxonomy" id="2665158"/>
    <lineage>
        <taxon>Bacteria</taxon>
        <taxon>Bacillati</taxon>
        <taxon>Actinomycetota</taxon>
        <taxon>Actinomycetes</taxon>
        <taxon>Nakamurellales</taxon>
        <taxon>Nakamurellaceae</taxon>
        <taxon>Nakamurella</taxon>
    </lineage>
</organism>
<dbReference type="SUPFAM" id="SSF55729">
    <property type="entry name" value="Acyl-CoA N-acyltransferases (Nat)"/>
    <property type="match status" value="1"/>
</dbReference>
<comment type="caution">
    <text evidence="4">The sequence shown here is derived from an EMBL/GenBank/DDBJ whole genome shotgun (WGS) entry which is preliminary data.</text>
</comment>
<name>A0A7K1FI20_9ACTN</name>
<dbReference type="Pfam" id="PF00583">
    <property type="entry name" value="Acetyltransf_1"/>
    <property type="match status" value="1"/>
</dbReference>
<dbReference type="Proteomes" id="UP000460221">
    <property type="component" value="Unassembled WGS sequence"/>
</dbReference>
<evidence type="ECO:0000256" key="1">
    <source>
        <dbReference type="ARBA" id="ARBA00022679"/>
    </source>
</evidence>
<protein>
    <submittedName>
        <fullName evidence="4">GNAT family N-acetyltransferase</fullName>
    </submittedName>
</protein>
<dbReference type="PANTHER" id="PTHR43877">
    <property type="entry name" value="AMINOALKYLPHOSPHONATE N-ACETYLTRANSFERASE-RELATED-RELATED"/>
    <property type="match status" value="1"/>
</dbReference>
<dbReference type="Gene3D" id="3.40.630.30">
    <property type="match status" value="1"/>
</dbReference>
<dbReference type="InterPro" id="IPR016181">
    <property type="entry name" value="Acyl_CoA_acyltransferase"/>
</dbReference>
<evidence type="ECO:0000256" key="2">
    <source>
        <dbReference type="ARBA" id="ARBA00023315"/>
    </source>
</evidence>
<gene>
    <name evidence="4" type="ORF">GIS00_07210</name>
</gene>
<evidence type="ECO:0000313" key="4">
    <source>
        <dbReference type="EMBL" id="MTD13730.1"/>
    </source>
</evidence>
<dbReference type="CDD" id="cd04301">
    <property type="entry name" value="NAT_SF"/>
    <property type="match status" value="1"/>
</dbReference>
<dbReference type="EMBL" id="WLYK01000001">
    <property type="protein sequence ID" value="MTD13730.1"/>
    <property type="molecule type" value="Genomic_DNA"/>
</dbReference>
<dbReference type="GO" id="GO:0016747">
    <property type="term" value="F:acyltransferase activity, transferring groups other than amino-acyl groups"/>
    <property type="evidence" value="ECO:0007669"/>
    <property type="project" value="InterPro"/>
</dbReference>
<keyword evidence="1 4" id="KW-0808">Transferase</keyword>
<dbReference type="RefSeq" id="WP_154767518.1">
    <property type="nucleotide sequence ID" value="NZ_WLYK01000001.1"/>
</dbReference>
<accession>A0A7K1FI20</accession>
<feature type="domain" description="N-acetyltransferase" evidence="3">
    <location>
        <begin position="11"/>
        <end position="166"/>
    </location>
</feature>
<dbReference type="PROSITE" id="PS51186">
    <property type="entry name" value="GNAT"/>
    <property type="match status" value="1"/>
</dbReference>
<evidence type="ECO:0000313" key="5">
    <source>
        <dbReference type="Proteomes" id="UP000460221"/>
    </source>
</evidence>
<keyword evidence="2" id="KW-0012">Acyltransferase</keyword>
<dbReference type="AlphaFoldDB" id="A0A7K1FI20"/>